<protein>
    <submittedName>
        <fullName evidence="1">Uncharacterized protein</fullName>
    </submittedName>
</protein>
<organism evidence="1 2">
    <name type="scientific">Dryococelus australis</name>
    <dbReference type="NCBI Taxonomy" id="614101"/>
    <lineage>
        <taxon>Eukaryota</taxon>
        <taxon>Metazoa</taxon>
        <taxon>Ecdysozoa</taxon>
        <taxon>Arthropoda</taxon>
        <taxon>Hexapoda</taxon>
        <taxon>Insecta</taxon>
        <taxon>Pterygota</taxon>
        <taxon>Neoptera</taxon>
        <taxon>Polyneoptera</taxon>
        <taxon>Phasmatodea</taxon>
        <taxon>Verophasmatodea</taxon>
        <taxon>Anareolatae</taxon>
        <taxon>Phasmatidae</taxon>
        <taxon>Eurycanthinae</taxon>
        <taxon>Dryococelus</taxon>
    </lineage>
</organism>
<gene>
    <name evidence="1" type="ORF">PR048_011275</name>
</gene>
<keyword evidence="2" id="KW-1185">Reference proteome</keyword>
<evidence type="ECO:0000313" key="2">
    <source>
        <dbReference type="Proteomes" id="UP001159363"/>
    </source>
</evidence>
<dbReference type="EMBL" id="JARBHB010000004">
    <property type="protein sequence ID" value="KAJ8885079.1"/>
    <property type="molecule type" value="Genomic_DNA"/>
</dbReference>
<name>A0ABQ9HL49_9NEOP</name>
<comment type="caution">
    <text evidence="1">The sequence shown here is derived from an EMBL/GenBank/DDBJ whole genome shotgun (WGS) entry which is preliminary data.</text>
</comment>
<sequence length="103" mass="11675">MSLQCLQCLVEALYHLSIEDVSSGIPSIWQAIKMVHENKMGYLKTAREFVFPGTTLFFYLVNSNEEEDAATATTLYGKTILPPELKRDLVDYCLLMESLFSMA</sequence>
<reference evidence="1 2" key="1">
    <citation type="submission" date="2023-02" db="EMBL/GenBank/DDBJ databases">
        <title>LHISI_Scaffold_Assembly.</title>
        <authorList>
            <person name="Stuart O.P."/>
            <person name="Cleave R."/>
            <person name="Magrath M.J.L."/>
            <person name="Mikheyev A.S."/>
        </authorList>
    </citation>
    <scope>NUCLEOTIDE SEQUENCE [LARGE SCALE GENOMIC DNA]</scope>
    <source>
        <strain evidence="1">Daus_M_001</strain>
        <tissue evidence="1">Leg muscle</tissue>
    </source>
</reference>
<accession>A0ABQ9HL49</accession>
<evidence type="ECO:0000313" key="1">
    <source>
        <dbReference type="EMBL" id="KAJ8885079.1"/>
    </source>
</evidence>
<proteinExistence type="predicted"/>
<dbReference type="Proteomes" id="UP001159363">
    <property type="component" value="Chromosome X"/>
</dbReference>